<accession>A0A0C2F3R2</accession>
<dbReference type="Proteomes" id="UP000054047">
    <property type="component" value="Unassembled WGS sequence"/>
</dbReference>
<protein>
    <recommendedName>
        <fullName evidence="3">SCP domain-containing protein</fullName>
    </recommendedName>
</protein>
<organism evidence="1 2">
    <name type="scientific">Ancylostoma duodenale</name>
    <dbReference type="NCBI Taxonomy" id="51022"/>
    <lineage>
        <taxon>Eukaryota</taxon>
        <taxon>Metazoa</taxon>
        <taxon>Ecdysozoa</taxon>
        <taxon>Nematoda</taxon>
        <taxon>Chromadorea</taxon>
        <taxon>Rhabditida</taxon>
        <taxon>Rhabditina</taxon>
        <taxon>Rhabditomorpha</taxon>
        <taxon>Strongyloidea</taxon>
        <taxon>Ancylostomatidae</taxon>
        <taxon>Ancylostomatinae</taxon>
        <taxon>Ancylostoma</taxon>
    </lineage>
</organism>
<dbReference type="Gene3D" id="3.40.33.10">
    <property type="entry name" value="CAP"/>
    <property type="match status" value="1"/>
</dbReference>
<dbReference type="SUPFAM" id="SSF55797">
    <property type="entry name" value="PR-1-like"/>
    <property type="match status" value="1"/>
</dbReference>
<gene>
    <name evidence="1" type="ORF">ANCDUO_26815</name>
</gene>
<dbReference type="InterPro" id="IPR035940">
    <property type="entry name" value="CAP_sf"/>
</dbReference>
<sequence length="67" mass="7483">MVWQNTYKLGCYVEWCPSMTYAVCQYIPMGNFINSLIYEPGNPCTKDSDCGPNESCSSQEALCIVQG</sequence>
<dbReference type="AlphaFoldDB" id="A0A0C2F3R2"/>
<evidence type="ECO:0000313" key="2">
    <source>
        <dbReference type="Proteomes" id="UP000054047"/>
    </source>
</evidence>
<keyword evidence="2" id="KW-1185">Reference proteome</keyword>
<dbReference type="EMBL" id="KN788254">
    <property type="protein sequence ID" value="KIH43185.1"/>
    <property type="molecule type" value="Genomic_DNA"/>
</dbReference>
<evidence type="ECO:0008006" key="3">
    <source>
        <dbReference type="Google" id="ProtNLM"/>
    </source>
</evidence>
<reference evidence="1 2" key="1">
    <citation type="submission" date="2013-12" db="EMBL/GenBank/DDBJ databases">
        <title>Draft genome of the parsitic nematode Ancylostoma duodenale.</title>
        <authorList>
            <person name="Mitreva M."/>
        </authorList>
    </citation>
    <scope>NUCLEOTIDE SEQUENCE [LARGE SCALE GENOMIC DNA]</scope>
    <source>
        <strain evidence="1 2">Zhejiang</strain>
    </source>
</reference>
<proteinExistence type="predicted"/>
<evidence type="ECO:0000313" key="1">
    <source>
        <dbReference type="EMBL" id="KIH43185.1"/>
    </source>
</evidence>
<dbReference type="OrthoDB" id="5874910at2759"/>
<name>A0A0C2F3R2_9BILA</name>